<gene>
    <name evidence="1" type="ORF">F4821DRAFT_277209</name>
</gene>
<evidence type="ECO:0000313" key="2">
    <source>
        <dbReference type="Proteomes" id="UP001497680"/>
    </source>
</evidence>
<dbReference type="EMBL" id="MU394301">
    <property type="protein sequence ID" value="KAI6088491.1"/>
    <property type="molecule type" value="Genomic_DNA"/>
</dbReference>
<comment type="caution">
    <text evidence="1">The sequence shown here is derived from an EMBL/GenBank/DDBJ whole genome shotgun (WGS) entry which is preliminary data.</text>
</comment>
<sequence>MASTVSKATLSTAPAPTFTPALQPPPGVTSNPDHPDSLALLANISMGFCVALITIFFILRSYTRIFIKHTWTFEDVLVTISYSGTVVCSGLLWNTMAHHGGLHSWDITPEQAHRASFWFYVTSIEYGFIIGITKLAVLCLYRRVFAPIRKSVLDIAIVILIILVLLFYGATTMVKIFQCSPHEKIWNNSIPGKCLQSNWILNTSGTFNTVTDYTILLLPIQAVRNLQMDKSKKFLVVLAFTFGLCAPITATIGLIVRIQGTSNPDTSWNQPKIMLCGVAELASSTLCVCFPETGAIFCKRARKANTPHRPTSTEFRNWRESDRRLKKPSDPYNDLMTNDEGDLSELHSHGNDVRVTSLRLPYQGEERVIQQQTEFRVERQSVLSVLAASSPAITPQSQV</sequence>
<accession>A0ACC0D7K6</accession>
<evidence type="ECO:0000313" key="1">
    <source>
        <dbReference type="EMBL" id="KAI6088491.1"/>
    </source>
</evidence>
<name>A0ACC0D7K6_9PEZI</name>
<dbReference type="Proteomes" id="UP001497680">
    <property type="component" value="Unassembled WGS sequence"/>
</dbReference>
<keyword evidence="2" id="KW-1185">Reference proteome</keyword>
<reference evidence="1 2" key="1">
    <citation type="journal article" date="2022" name="New Phytol.">
        <title>Ecological generalism drives hyperdiversity of secondary metabolite gene clusters in xylarialean endophytes.</title>
        <authorList>
            <person name="Franco M.E.E."/>
            <person name="Wisecaver J.H."/>
            <person name="Arnold A.E."/>
            <person name="Ju Y.M."/>
            <person name="Slot J.C."/>
            <person name="Ahrendt S."/>
            <person name="Moore L.P."/>
            <person name="Eastman K.E."/>
            <person name="Scott K."/>
            <person name="Konkel Z."/>
            <person name="Mondo S.J."/>
            <person name="Kuo A."/>
            <person name="Hayes R.D."/>
            <person name="Haridas S."/>
            <person name="Andreopoulos B."/>
            <person name="Riley R."/>
            <person name="LaButti K."/>
            <person name="Pangilinan J."/>
            <person name="Lipzen A."/>
            <person name="Amirebrahimi M."/>
            <person name="Yan J."/>
            <person name="Adam C."/>
            <person name="Keymanesh K."/>
            <person name="Ng V."/>
            <person name="Louie K."/>
            <person name="Northen T."/>
            <person name="Drula E."/>
            <person name="Henrissat B."/>
            <person name="Hsieh H.M."/>
            <person name="Youens-Clark K."/>
            <person name="Lutzoni F."/>
            <person name="Miadlikowska J."/>
            <person name="Eastwood D.C."/>
            <person name="Hamelin R.C."/>
            <person name="Grigoriev I.V."/>
            <person name="U'Ren J.M."/>
        </authorList>
    </citation>
    <scope>NUCLEOTIDE SEQUENCE [LARGE SCALE GENOMIC DNA]</scope>
    <source>
        <strain evidence="1 2">ER1909</strain>
    </source>
</reference>
<protein>
    <submittedName>
        <fullName evidence="1">Uncharacterized protein</fullName>
    </submittedName>
</protein>
<organism evidence="1 2">
    <name type="scientific">Hypoxylon rubiginosum</name>
    <dbReference type="NCBI Taxonomy" id="110542"/>
    <lineage>
        <taxon>Eukaryota</taxon>
        <taxon>Fungi</taxon>
        <taxon>Dikarya</taxon>
        <taxon>Ascomycota</taxon>
        <taxon>Pezizomycotina</taxon>
        <taxon>Sordariomycetes</taxon>
        <taxon>Xylariomycetidae</taxon>
        <taxon>Xylariales</taxon>
        <taxon>Hypoxylaceae</taxon>
        <taxon>Hypoxylon</taxon>
    </lineage>
</organism>
<proteinExistence type="predicted"/>